<dbReference type="Gene3D" id="2.60.40.10">
    <property type="entry name" value="Immunoglobulins"/>
    <property type="match status" value="1"/>
</dbReference>
<keyword evidence="1" id="KW-0812">Transmembrane</keyword>
<name>A0ABV0PTD0_9TELE</name>
<evidence type="ECO:0000256" key="1">
    <source>
        <dbReference type="SAM" id="Phobius"/>
    </source>
</evidence>
<dbReference type="EMBL" id="JAHRIO010084794">
    <property type="protein sequence ID" value="MEQ2186621.1"/>
    <property type="molecule type" value="Genomic_DNA"/>
</dbReference>
<accession>A0ABV0PTD0</accession>
<evidence type="ECO:0000259" key="2">
    <source>
        <dbReference type="PROSITE" id="PS50835"/>
    </source>
</evidence>
<keyword evidence="1" id="KW-0472">Membrane</keyword>
<dbReference type="InterPro" id="IPR013783">
    <property type="entry name" value="Ig-like_fold"/>
</dbReference>
<evidence type="ECO:0000313" key="4">
    <source>
        <dbReference type="Proteomes" id="UP001476798"/>
    </source>
</evidence>
<sequence>PVSFAQMIHECLSQGQMKVSCLSGGGDSPQYSWTLDGHILRESELFSRNNDANVIFLRQNISGRLVCSARNQVSSFFKEIQISTCGFIFINCSMNGTQISKWVLKENNSLCVESTTTSSDASLLIHGLLFAVTILSCAGICLYFKLKEDKYDKEFVAPLSKKTPEDFKVIEQSRLSHD</sequence>
<dbReference type="InterPro" id="IPR007110">
    <property type="entry name" value="Ig-like_dom"/>
</dbReference>
<organism evidence="3 4">
    <name type="scientific">Goodea atripinnis</name>
    <dbReference type="NCBI Taxonomy" id="208336"/>
    <lineage>
        <taxon>Eukaryota</taxon>
        <taxon>Metazoa</taxon>
        <taxon>Chordata</taxon>
        <taxon>Craniata</taxon>
        <taxon>Vertebrata</taxon>
        <taxon>Euteleostomi</taxon>
        <taxon>Actinopterygii</taxon>
        <taxon>Neopterygii</taxon>
        <taxon>Teleostei</taxon>
        <taxon>Neoteleostei</taxon>
        <taxon>Acanthomorphata</taxon>
        <taxon>Ovalentaria</taxon>
        <taxon>Atherinomorphae</taxon>
        <taxon>Cyprinodontiformes</taxon>
        <taxon>Goodeidae</taxon>
        <taxon>Goodea</taxon>
    </lineage>
</organism>
<proteinExistence type="predicted"/>
<keyword evidence="1" id="KW-1133">Transmembrane helix</keyword>
<gene>
    <name evidence="3" type="ORF">GOODEAATRI_030471</name>
</gene>
<comment type="caution">
    <text evidence="3">The sequence shown here is derived from an EMBL/GenBank/DDBJ whole genome shotgun (WGS) entry which is preliminary data.</text>
</comment>
<dbReference type="Proteomes" id="UP001476798">
    <property type="component" value="Unassembled WGS sequence"/>
</dbReference>
<feature type="non-terminal residue" evidence="3">
    <location>
        <position position="1"/>
    </location>
</feature>
<reference evidence="3 4" key="1">
    <citation type="submission" date="2021-06" db="EMBL/GenBank/DDBJ databases">
        <authorList>
            <person name="Palmer J.M."/>
        </authorList>
    </citation>
    <scope>NUCLEOTIDE SEQUENCE [LARGE SCALE GENOMIC DNA]</scope>
    <source>
        <strain evidence="3 4">GA_2019</strain>
        <tissue evidence="3">Muscle</tissue>
    </source>
</reference>
<keyword evidence="4" id="KW-1185">Reference proteome</keyword>
<feature type="transmembrane region" description="Helical" evidence="1">
    <location>
        <begin position="123"/>
        <end position="144"/>
    </location>
</feature>
<dbReference type="PROSITE" id="PS50835">
    <property type="entry name" value="IG_LIKE"/>
    <property type="match status" value="1"/>
</dbReference>
<feature type="domain" description="Ig-like" evidence="2">
    <location>
        <begin position="1"/>
        <end position="83"/>
    </location>
</feature>
<evidence type="ECO:0000313" key="3">
    <source>
        <dbReference type="EMBL" id="MEQ2186621.1"/>
    </source>
</evidence>
<protein>
    <recommendedName>
        <fullName evidence="2">Ig-like domain-containing protein</fullName>
    </recommendedName>
</protein>